<dbReference type="Proteomes" id="UP000008068">
    <property type="component" value="Unassembled WGS sequence"/>
</dbReference>
<gene>
    <name evidence="2" type="ORF">CAEBREN_07491</name>
</gene>
<accession>G0PDZ4</accession>
<dbReference type="InParanoid" id="G0PDZ4"/>
<reference evidence="3" key="1">
    <citation type="submission" date="2011-07" db="EMBL/GenBank/DDBJ databases">
        <authorList>
            <consortium name="Caenorhabditis brenneri Sequencing and Analysis Consortium"/>
            <person name="Wilson R.K."/>
        </authorList>
    </citation>
    <scope>NUCLEOTIDE SEQUENCE [LARGE SCALE GENOMIC DNA]</scope>
    <source>
        <strain evidence="3">PB2801</strain>
    </source>
</reference>
<sequence>MLVSIFFLLIGWKTATSLSYTSVDECNNAFLSVIKWVPVLKKCDGDCMKQTYRLQAQKILAGLNAAIIDLNHLNPNQTDRTSDYLVDEFEFKVGLKTENTREEIVELWKSLPRGERVFITCIGLNQFLIRRNLVGFMGEMYGSYSSWRKEFLNRIGMVFIVFSPEENKLVKIDLSFTNFVF</sequence>
<evidence type="ECO:0000256" key="1">
    <source>
        <dbReference type="SAM" id="SignalP"/>
    </source>
</evidence>
<keyword evidence="3" id="KW-1185">Reference proteome</keyword>
<protein>
    <submittedName>
        <fullName evidence="2">Uncharacterized protein</fullName>
    </submittedName>
</protein>
<feature type="chain" id="PRO_5003406816" evidence="1">
    <location>
        <begin position="18"/>
        <end position="181"/>
    </location>
</feature>
<evidence type="ECO:0000313" key="2">
    <source>
        <dbReference type="EMBL" id="EGT52602.1"/>
    </source>
</evidence>
<dbReference type="EMBL" id="GL380298">
    <property type="protein sequence ID" value="EGT52602.1"/>
    <property type="molecule type" value="Genomic_DNA"/>
</dbReference>
<dbReference type="HOGENOM" id="CLU_1564283_0_0_1"/>
<name>G0PDZ4_CAEBE</name>
<proteinExistence type="predicted"/>
<organism evidence="3">
    <name type="scientific">Caenorhabditis brenneri</name>
    <name type="common">Nematode worm</name>
    <dbReference type="NCBI Taxonomy" id="135651"/>
    <lineage>
        <taxon>Eukaryota</taxon>
        <taxon>Metazoa</taxon>
        <taxon>Ecdysozoa</taxon>
        <taxon>Nematoda</taxon>
        <taxon>Chromadorea</taxon>
        <taxon>Rhabditida</taxon>
        <taxon>Rhabditina</taxon>
        <taxon>Rhabditomorpha</taxon>
        <taxon>Rhabditoidea</taxon>
        <taxon>Rhabditidae</taxon>
        <taxon>Peloderinae</taxon>
        <taxon>Caenorhabditis</taxon>
    </lineage>
</organism>
<feature type="signal peptide" evidence="1">
    <location>
        <begin position="1"/>
        <end position="17"/>
    </location>
</feature>
<dbReference type="AlphaFoldDB" id="G0PDZ4"/>
<keyword evidence="1" id="KW-0732">Signal</keyword>
<evidence type="ECO:0000313" key="3">
    <source>
        <dbReference type="Proteomes" id="UP000008068"/>
    </source>
</evidence>